<comment type="subunit">
    <text evidence="4 11">Homodimer.</text>
</comment>
<dbReference type="GO" id="GO:0004400">
    <property type="term" value="F:histidinol-phosphate transaminase activity"/>
    <property type="evidence" value="ECO:0007669"/>
    <property type="project" value="UniProtKB-UniRule"/>
</dbReference>
<evidence type="ECO:0000256" key="7">
    <source>
        <dbReference type="ARBA" id="ARBA00022679"/>
    </source>
</evidence>
<dbReference type="Gene3D" id="3.90.1150.10">
    <property type="entry name" value="Aspartate Aminotransferase, domain 1"/>
    <property type="match status" value="1"/>
</dbReference>
<accession>A0A285U205</accession>
<keyword evidence="5 11" id="KW-0032">Aminotransferase</keyword>
<evidence type="ECO:0000256" key="6">
    <source>
        <dbReference type="ARBA" id="ARBA00022605"/>
    </source>
</evidence>
<dbReference type="CDD" id="cd00609">
    <property type="entry name" value="AAT_like"/>
    <property type="match status" value="1"/>
</dbReference>
<name>A0A285U205_9HYPH</name>
<feature type="modified residue" description="N6-(pyridoxal phosphate)lysine" evidence="11">
    <location>
        <position position="229"/>
    </location>
</feature>
<keyword evidence="7 11" id="KW-0808">Transferase</keyword>
<dbReference type="GO" id="GO:0000105">
    <property type="term" value="P:L-histidine biosynthetic process"/>
    <property type="evidence" value="ECO:0007669"/>
    <property type="project" value="UniProtKB-UniRule"/>
</dbReference>
<dbReference type="Gene3D" id="3.40.640.10">
    <property type="entry name" value="Type I PLP-dependent aspartate aminotransferase-like (Major domain)"/>
    <property type="match status" value="1"/>
</dbReference>
<dbReference type="Proteomes" id="UP000219167">
    <property type="component" value="Unassembled WGS sequence"/>
</dbReference>
<evidence type="ECO:0000256" key="3">
    <source>
        <dbReference type="ARBA" id="ARBA00007970"/>
    </source>
</evidence>
<comment type="cofactor">
    <cofactor evidence="1 11">
        <name>pyridoxal 5'-phosphate</name>
        <dbReference type="ChEBI" id="CHEBI:597326"/>
    </cofactor>
</comment>
<dbReference type="NCBIfam" id="TIGR01141">
    <property type="entry name" value="hisC"/>
    <property type="match status" value="1"/>
</dbReference>
<gene>
    <name evidence="11" type="primary">hisC</name>
    <name evidence="13" type="ORF">SAMN05892877_102265</name>
</gene>
<feature type="domain" description="Aminotransferase class I/classII large" evidence="12">
    <location>
        <begin position="37"/>
        <end position="363"/>
    </location>
</feature>
<dbReference type="RefSeq" id="WP_097136399.1">
    <property type="nucleotide sequence ID" value="NZ_OBQD01000002.1"/>
</dbReference>
<dbReference type="Pfam" id="PF00155">
    <property type="entry name" value="Aminotran_1_2"/>
    <property type="match status" value="1"/>
</dbReference>
<comment type="similarity">
    <text evidence="3 11">Belongs to the class-II pyridoxal-phosphate-dependent aminotransferase family. Histidinol-phosphate aminotransferase subfamily.</text>
</comment>
<evidence type="ECO:0000256" key="2">
    <source>
        <dbReference type="ARBA" id="ARBA00005011"/>
    </source>
</evidence>
<comment type="pathway">
    <text evidence="2 11">Amino-acid biosynthesis; L-histidine biosynthesis; L-histidine from 5-phospho-alpha-D-ribose 1-diphosphate: step 7/9.</text>
</comment>
<evidence type="ECO:0000256" key="4">
    <source>
        <dbReference type="ARBA" id="ARBA00011738"/>
    </source>
</evidence>
<reference evidence="13 14" key="1">
    <citation type="submission" date="2017-08" db="EMBL/GenBank/DDBJ databases">
        <authorList>
            <person name="de Groot N.N."/>
        </authorList>
    </citation>
    <scope>NUCLEOTIDE SEQUENCE [LARGE SCALE GENOMIC DNA]</scope>
    <source>
        <strain evidence="13 14">JC85</strain>
    </source>
</reference>
<dbReference type="InterPro" id="IPR004839">
    <property type="entry name" value="Aminotransferase_I/II_large"/>
</dbReference>
<dbReference type="NCBIfam" id="NF003496">
    <property type="entry name" value="PRK05166.1"/>
    <property type="match status" value="1"/>
</dbReference>
<dbReference type="InterPro" id="IPR015421">
    <property type="entry name" value="PyrdxlP-dep_Trfase_major"/>
</dbReference>
<evidence type="ECO:0000313" key="14">
    <source>
        <dbReference type="Proteomes" id="UP000219167"/>
    </source>
</evidence>
<evidence type="ECO:0000256" key="11">
    <source>
        <dbReference type="HAMAP-Rule" id="MF_01023"/>
    </source>
</evidence>
<dbReference type="GO" id="GO:0030170">
    <property type="term" value="F:pyridoxal phosphate binding"/>
    <property type="evidence" value="ECO:0007669"/>
    <property type="project" value="InterPro"/>
</dbReference>
<dbReference type="HAMAP" id="MF_01023">
    <property type="entry name" value="HisC_aminotrans_2"/>
    <property type="match status" value="1"/>
</dbReference>
<sequence>MADVSSTIRAEVRSLAPYNAGLTLEEVRTRYQVDRIAKLGSNENPLGPSPRLRKLFADIGDLARLYPDPQGRALCAEIAGHFGVGTGQVILGNGSEDLIAVVCRSVVRPGDTVATLYPSFPLHEDYATLMGGIVERVTVRDDLEINLDALVAAARRKPRILMFSNPMNPVGSWLSPAGLKTVIEALDDETLLVVDEAYAEYAAGEDYPSAVDLLGETGANWVVLRTFSKAYGLAGLRIGYGIASGADLCSFFDRARTPFNTNAIAQASAIVALADEGHLRLSVEHAIGERERVRETLESSGYRVAPSKCNFLFFDARGNSTAVAEELLKRGVIVKPWKQPGFDAFIRASIGSAEENDHFLAALEAIRAGR</sequence>
<dbReference type="SUPFAM" id="SSF53383">
    <property type="entry name" value="PLP-dependent transferases"/>
    <property type="match status" value="1"/>
</dbReference>
<evidence type="ECO:0000259" key="12">
    <source>
        <dbReference type="Pfam" id="PF00155"/>
    </source>
</evidence>
<evidence type="ECO:0000313" key="13">
    <source>
        <dbReference type="EMBL" id="SOC35955.1"/>
    </source>
</evidence>
<comment type="catalytic activity">
    <reaction evidence="10 11">
        <text>L-histidinol phosphate + 2-oxoglutarate = 3-(imidazol-4-yl)-2-oxopropyl phosphate + L-glutamate</text>
        <dbReference type="Rhea" id="RHEA:23744"/>
        <dbReference type="ChEBI" id="CHEBI:16810"/>
        <dbReference type="ChEBI" id="CHEBI:29985"/>
        <dbReference type="ChEBI" id="CHEBI:57766"/>
        <dbReference type="ChEBI" id="CHEBI:57980"/>
        <dbReference type="EC" id="2.6.1.9"/>
    </reaction>
</comment>
<proteinExistence type="inferred from homology"/>
<dbReference type="OrthoDB" id="9809616at2"/>
<dbReference type="PANTHER" id="PTHR43643:SF6">
    <property type="entry name" value="HISTIDINOL-PHOSPHATE AMINOTRANSFERASE"/>
    <property type="match status" value="1"/>
</dbReference>
<dbReference type="InterPro" id="IPR050106">
    <property type="entry name" value="HistidinolP_aminotransfase"/>
</dbReference>
<organism evidence="13 14">
    <name type="scientific">Rhizobium subbaraonis</name>
    <dbReference type="NCBI Taxonomy" id="908946"/>
    <lineage>
        <taxon>Bacteria</taxon>
        <taxon>Pseudomonadati</taxon>
        <taxon>Pseudomonadota</taxon>
        <taxon>Alphaproteobacteria</taxon>
        <taxon>Hyphomicrobiales</taxon>
        <taxon>Rhizobiaceae</taxon>
        <taxon>Rhizobium/Agrobacterium group</taxon>
        <taxon>Rhizobium</taxon>
    </lineage>
</organism>
<dbReference type="AlphaFoldDB" id="A0A285U205"/>
<keyword evidence="8 11" id="KW-0663">Pyridoxal phosphate</keyword>
<dbReference type="InterPro" id="IPR001917">
    <property type="entry name" value="Aminotrans_II_pyridoxalP_BS"/>
</dbReference>
<keyword evidence="9 11" id="KW-0368">Histidine biosynthesis</keyword>
<keyword evidence="6 11" id="KW-0028">Amino-acid biosynthesis</keyword>
<dbReference type="PROSITE" id="PS00599">
    <property type="entry name" value="AA_TRANSFER_CLASS_2"/>
    <property type="match status" value="1"/>
</dbReference>
<evidence type="ECO:0000256" key="1">
    <source>
        <dbReference type="ARBA" id="ARBA00001933"/>
    </source>
</evidence>
<protein>
    <recommendedName>
        <fullName evidence="11">Histidinol-phosphate aminotransferase</fullName>
        <ecNumber evidence="11">2.6.1.9</ecNumber>
    </recommendedName>
    <alternativeName>
        <fullName evidence="11">Imidazole acetol-phosphate transaminase</fullName>
    </alternativeName>
</protein>
<evidence type="ECO:0000256" key="10">
    <source>
        <dbReference type="ARBA" id="ARBA00047481"/>
    </source>
</evidence>
<keyword evidence="14" id="KW-1185">Reference proteome</keyword>
<dbReference type="UniPathway" id="UPA00031">
    <property type="reaction ID" value="UER00012"/>
</dbReference>
<dbReference type="InterPro" id="IPR015422">
    <property type="entry name" value="PyrdxlP-dep_Trfase_small"/>
</dbReference>
<evidence type="ECO:0000256" key="8">
    <source>
        <dbReference type="ARBA" id="ARBA00022898"/>
    </source>
</evidence>
<dbReference type="InterPro" id="IPR015424">
    <property type="entry name" value="PyrdxlP-dep_Trfase"/>
</dbReference>
<dbReference type="EMBL" id="OBQD01000002">
    <property type="protein sequence ID" value="SOC35955.1"/>
    <property type="molecule type" value="Genomic_DNA"/>
</dbReference>
<evidence type="ECO:0000256" key="9">
    <source>
        <dbReference type="ARBA" id="ARBA00023102"/>
    </source>
</evidence>
<dbReference type="EC" id="2.6.1.9" evidence="11"/>
<dbReference type="InterPro" id="IPR005861">
    <property type="entry name" value="HisP_aminotrans"/>
</dbReference>
<evidence type="ECO:0000256" key="5">
    <source>
        <dbReference type="ARBA" id="ARBA00022576"/>
    </source>
</evidence>
<dbReference type="PANTHER" id="PTHR43643">
    <property type="entry name" value="HISTIDINOL-PHOSPHATE AMINOTRANSFERASE 2"/>
    <property type="match status" value="1"/>
</dbReference>